<dbReference type="AlphaFoldDB" id="A0A5X6ES33"/>
<sequence length="59" mass="6607">MQQGKHKPRLCGLALLGWKDVWIAKELGMDADEVLRLKQISGLAEMFGGSTFSDAWIMK</sequence>
<reference evidence="1" key="1">
    <citation type="submission" date="2018-12" db="EMBL/GenBank/DDBJ databases">
        <authorList>
            <person name="Ashton P.M."/>
            <person name="Dallman T."/>
            <person name="Nair S."/>
            <person name="De Pinna E."/>
            <person name="Peters T."/>
            <person name="Grant K."/>
        </authorList>
    </citation>
    <scope>NUCLEOTIDE SEQUENCE</scope>
    <source>
        <strain evidence="1">650060</strain>
    </source>
</reference>
<gene>
    <name evidence="1" type="ORF">EKG95_27270</name>
</gene>
<organism evidence="1">
    <name type="scientific">Salmonella enterica subsp. enterica serovar Aqua</name>
    <dbReference type="NCBI Taxonomy" id="1302615"/>
    <lineage>
        <taxon>Bacteria</taxon>
        <taxon>Pseudomonadati</taxon>
        <taxon>Pseudomonadota</taxon>
        <taxon>Gammaproteobacteria</taxon>
        <taxon>Enterobacterales</taxon>
        <taxon>Enterobacteriaceae</taxon>
        <taxon>Salmonella</taxon>
    </lineage>
</organism>
<accession>A0A5X6ES33</accession>
<dbReference type="EMBL" id="AAHUDZ010000092">
    <property type="protein sequence ID" value="ECA3795427.1"/>
    <property type="molecule type" value="Genomic_DNA"/>
</dbReference>
<proteinExistence type="predicted"/>
<name>A0A5X6ES33_SALET</name>
<comment type="caution">
    <text evidence="1">The sequence shown here is derived from an EMBL/GenBank/DDBJ whole genome shotgun (WGS) entry which is preliminary data.</text>
</comment>
<protein>
    <submittedName>
        <fullName evidence="1">IbrB domain protein</fullName>
    </submittedName>
</protein>
<evidence type="ECO:0000313" key="1">
    <source>
        <dbReference type="EMBL" id="ECA3795427.1"/>
    </source>
</evidence>